<dbReference type="VEuPathDB" id="FungiDB:RhiirFUN_000826"/>
<comment type="caution">
    <text evidence="1">The sequence shown here is derived from an EMBL/GenBank/DDBJ whole genome shotgun (WGS) entry which is preliminary data.</text>
</comment>
<dbReference type="VEuPathDB" id="FungiDB:RhiirA1_469493"/>
<keyword evidence="2" id="KW-1185">Reference proteome</keyword>
<feature type="non-terminal residue" evidence="1">
    <location>
        <position position="1"/>
    </location>
</feature>
<dbReference type="EMBL" id="LLXI01006261">
    <property type="protein sequence ID" value="PKY62028.1"/>
    <property type="molecule type" value="Genomic_DNA"/>
</dbReference>
<dbReference type="Proteomes" id="UP000234323">
    <property type="component" value="Unassembled WGS sequence"/>
</dbReference>
<dbReference type="PANTHER" id="PTHR31424">
    <property type="entry name" value="PROTEIN CBG23806"/>
    <property type="match status" value="1"/>
</dbReference>
<dbReference type="PANTHER" id="PTHR31424:SF5">
    <property type="entry name" value="APPLE DOMAIN-CONTAINING PROTEIN"/>
    <property type="match status" value="1"/>
</dbReference>
<organism evidence="1 2">
    <name type="scientific">Rhizophagus irregularis</name>
    <dbReference type="NCBI Taxonomy" id="588596"/>
    <lineage>
        <taxon>Eukaryota</taxon>
        <taxon>Fungi</taxon>
        <taxon>Fungi incertae sedis</taxon>
        <taxon>Mucoromycota</taxon>
        <taxon>Glomeromycotina</taxon>
        <taxon>Glomeromycetes</taxon>
        <taxon>Glomerales</taxon>
        <taxon>Glomeraceae</taxon>
        <taxon>Rhizophagus</taxon>
    </lineage>
</organism>
<evidence type="ECO:0000313" key="2">
    <source>
        <dbReference type="Proteomes" id="UP000234323"/>
    </source>
</evidence>
<reference evidence="1 2" key="1">
    <citation type="submission" date="2015-10" db="EMBL/GenBank/DDBJ databases">
        <title>Genome analyses suggest a sexual origin of heterokaryosis in a supposedly ancient asexual fungus.</title>
        <authorList>
            <person name="Ropars J."/>
            <person name="Sedzielewska K."/>
            <person name="Noel J."/>
            <person name="Charron P."/>
            <person name="Farinelli L."/>
            <person name="Marton T."/>
            <person name="Kruger M."/>
            <person name="Pelin A."/>
            <person name="Brachmann A."/>
            <person name="Corradi N."/>
        </authorList>
    </citation>
    <scope>NUCLEOTIDE SEQUENCE [LARGE SCALE GENOMIC DNA]</scope>
    <source>
        <strain evidence="1 2">A4</strain>
    </source>
</reference>
<evidence type="ECO:0000313" key="1">
    <source>
        <dbReference type="EMBL" id="PKY62028.1"/>
    </source>
</evidence>
<proteinExistence type="predicted"/>
<accession>A0A2I1HT16</accession>
<name>A0A2I1HT16_9GLOM</name>
<protein>
    <submittedName>
        <fullName evidence="1">Uncharacterized protein</fullName>
    </submittedName>
</protein>
<gene>
    <name evidence="1" type="ORF">RhiirA4_487811</name>
</gene>
<dbReference type="VEuPathDB" id="FungiDB:FUN_007377"/>
<sequence length="567" mass="66354">KIKWKNSAKLSGPRLFGFDIEPLYNIRLQIVIPTTKVDKRKRPLEDITSRSQQNKRFNSFGSDVQKAVNQLIVKHKLTNSSGQPIVYIRCIELDYKENQIYVKFKDSNPATTQTRLDAVVRVCDEALLCRDGYRHLAAVVPFLFREYLVADRRNEINKLINTQIPIEIFSIDREINDLSNINDNLDDHTSDILVIDHHEIGNGAFRSLLTLLNVLIPIWKSGEKPIIKLGDTLYIKLGGDGHNVGRKQNHVMITFCLLNEEDEVLKPSHQFSICLYIGKEKYEILANVGKIFASQLAELKNNGIIDNDGDYWPIEFYFSGDWKFMYIIMGQNAPNSEYFCLYCECNAKSRYNMDLSWSHTGNAKGNLFNYIPDELHILLRISDVLMECFFRDLFKRNDFERNFKEKIEKKMNELHIHFEFFHSGRGNWNWTSLMGPDKEILLQYFPVSEFISGSRGIDIENLWREFYRLYKILRKSSHTDEEILEFEKDAKNWVRTFCRPTIGQMNSAAATPGLYRKDDVTPYMHVFAMHIPYFLRRLKEKGLSLRLFSTCSVEKKNHEQVHLFIYS</sequence>
<dbReference type="AlphaFoldDB" id="A0A2I1HT16"/>